<feature type="compositionally biased region" description="Basic and acidic residues" evidence="1">
    <location>
        <begin position="353"/>
        <end position="376"/>
    </location>
</feature>
<organism evidence="3">
    <name type="scientific">Rickettsia felis</name>
    <name type="common">Rickettsia azadi</name>
    <dbReference type="NCBI Taxonomy" id="42862"/>
    <lineage>
        <taxon>Bacteria</taxon>
        <taxon>Pseudomonadati</taxon>
        <taxon>Pseudomonadota</taxon>
        <taxon>Alphaproteobacteria</taxon>
        <taxon>Rickettsiales</taxon>
        <taxon>Rickettsiaceae</taxon>
        <taxon>Rickettsieae</taxon>
        <taxon>Rickettsia</taxon>
        <taxon>spotted fever group</taxon>
    </lineage>
</organism>
<dbReference type="EMBL" id="GQ329881">
    <property type="protein sequence ID" value="ADD74103.1"/>
    <property type="molecule type" value="Genomic_DNA"/>
</dbReference>
<reference evidence="3" key="1">
    <citation type="journal article" date="2010" name="Appl. Environ. Microbiol.">
        <title>Rickettsia felis infection in a common household insect pest, Liposcelis bostrychophila (Psocoptera: Liposcelidae).</title>
        <authorList>
            <person name="Behar A."/>
            <person name="McCormick L.J."/>
            <person name="Perlman S.J."/>
        </authorList>
    </citation>
    <scope>NUCLEOTIDE SEQUENCE</scope>
    <source>
        <plasmid evidence="3">pRF</plasmid>
    </source>
</reference>
<sequence length="774" mass="89298">MQLFYPLGLPSENIGIHGFHDTTKNQPQSYIPITGCVLSHILSCSRLSSLEKMYFILADSLICINSSKGRNRSIALPATSWAERLSCSKSKVFILQKSLEDKGYFIIYRDKNDQGQNNRNTITTTIPDHVFSDLKYEPDRFNLNSDSDIETQSTNHSQSDNLDSIDKTFIPTLEGKRQHLAKTKMFIRVPYKFLKELNSNCNISATSKVVLLHLFTKMYKSSVCKYDYNCFGSRYDYGNAVDYLTQNSNSIVTSYQELQQELKLHRNSLTKALQTLETANLIKRGQIVIKNDNYYNSRADKSLWRISLVNALRITNDSTLHEQKGQIGYDEQEERFDKTQLLISTSNTTIRTNDQKNDTGKNRVRESFSEKGCTKHDPPCTDSGQLYIKYFIVNNNINKNIDYIDVKSEEEFLENELCSFPSESYNNSFKSSIKAKPSCSNTTSESAARTIKDISEYKELRHFYPLSEKDIDTLNFRAGREFSNNFMNQLLLKLYIKYPEKRFKNKFSFLSYMEKILKNEKHQGPLVNHTTFRFSCNIGAIEKNLLEYEKYLNQIESSFDTSKDMQIRKKIAGRFSTNVAYEILKEVEFKTNNDNSFILALVPNQLALSERQIATLSEQLEAVYGINGYYVTVLEGDVNPEDVEYAERSRGKKEIAIGVNNEMIYPKTAVFDNVENDTPIDIPASNSVVNTTNENTVWNQIRKGLREELGEAVDETWFSKAEAKECKETKTLTLTMPTRFMSDWVRNNYSHVIRGLSEGYKINYKFKEVFKCHY</sequence>
<geneLocation type="plasmid" evidence="3">
    <name>pRF</name>
</geneLocation>
<dbReference type="InterPro" id="IPR024633">
    <property type="entry name" value="DnaA_N_dom"/>
</dbReference>
<dbReference type="Pfam" id="PF11638">
    <property type="entry name" value="DnaA_N"/>
    <property type="match status" value="1"/>
</dbReference>
<accession>D4N320</accession>
<dbReference type="Gene3D" id="3.30.300.180">
    <property type="match status" value="1"/>
</dbReference>
<dbReference type="AlphaFoldDB" id="D4N320"/>
<protein>
    <submittedName>
        <fullName evidence="3">Chromosomal replication initiator protein DnaA-like protein</fullName>
    </submittedName>
</protein>
<feature type="domain" description="DnaA N-terminal" evidence="2">
    <location>
        <begin position="695"/>
        <end position="754"/>
    </location>
</feature>
<evidence type="ECO:0000259" key="2">
    <source>
        <dbReference type="Pfam" id="PF11638"/>
    </source>
</evidence>
<proteinExistence type="predicted"/>
<dbReference type="RefSeq" id="WP_015060330.1">
    <property type="nucleotide sequence ID" value="NC_019229.1"/>
</dbReference>
<name>D4N320_RICFI</name>
<evidence type="ECO:0000313" key="3">
    <source>
        <dbReference type="EMBL" id="ADD74103.1"/>
    </source>
</evidence>
<dbReference type="InterPro" id="IPR038454">
    <property type="entry name" value="DnaA_N_sf"/>
</dbReference>
<evidence type="ECO:0000256" key="1">
    <source>
        <dbReference type="SAM" id="MobiDB-lite"/>
    </source>
</evidence>
<feature type="region of interest" description="Disordered" evidence="1">
    <location>
        <begin position="351"/>
        <end position="376"/>
    </location>
</feature>
<keyword evidence="3" id="KW-0614">Plasmid</keyword>